<proteinExistence type="predicted"/>
<evidence type="ECO:0000256" key="1">
    <source>
        <dbReference type="ARBA" id="ARBA00023054"/>
    </source>
</evidence>
<sequence length="561" mass="66226">MTTKETTNPIGNSLERFDNTINEFRKHYDELYEENEKLREEIEEKNHLINLNQKTNDDLSNYIKLYQSNKELQEKVNSLTLQNQTIGQQLKEKTNEFEKSVQLVEDKENEIKNLIELNSNLKEKASKYQSALGDAISFKLGDDDNNNSVRLNDDIARLQDKIEDYVTSLRSKTKIHFKKVNHLFSQYKCNLKMNPQTKEISLIKALLQRHVIEFILKNTIEYFEDTNITTGNIQSLESEINSKANELMNLTCKFSKTRVGSNNVTLAVPIKIRQQIFAILSNHGFSDIIDDNKVKIEHKFINHLKKELNQEIDSYREILDPKSKKKIEENSTDIIREIVRLFFFRFKTQEPIVEWKWFNNNDKIDSIQMTGSWDDDDIENATVEICIFPLIYKDSDFSSKLQVYTPAKVYIREDYSDDENDEGKNDEEETKKGEDTKDKEIDKIKDNEIKNDDTKEEETKEETTKEIKETKEKENFKEMKTEEEINKDKEIKEETKEIKNEKTKEIKEENETREGVINKDKDKKEEKIEIKNEKKQKSNVFAKVLKIFPKSKDKKSKNLNK</sequence>
<comment type="caution">
    <text evidence="4">The sequence shown here is derived from an EMBL/GenBank/DDBJ whole genome shotgun (WGS) entry which is preliminary data.</text>
</comment>
<reference evidence="4 6" key="1">
    <citation type="submission" date="2017-11" db="EMBL/GenBank/DDBJ databases">
        <title>The genome of Rhizophagus clarus HR1 reveals common genetic basis of auxotrophy among arbuscular mycorrhizal fungi.</title>
        <authorList>
            <person name="Kobayashi Y."/>
        </authorList>
    </citation>
    <scope>NUCLEOTIDE SEQUENCE [LARGE SCALE GENOMIC DNA]</scope>
    <source>
        <strain evidence="4 6">HR1</strain>
    </source>
</reference>
<evidence type="ECO:0000313" key="5">
    <source>
        <dbReference type="EMBL" id="GES78552.1"/>
    </source>
</evidence>
<name>A0A2Z6QM10_9GLOM</name>
<feature type="compositionally biased region" description="Basic and acidic residues" evidence="3">
    <location>
        <begin position="429"/>
        <end position="485"/>
    </location>
</feature>
<keyword evidence="1 2" id="KW-0175">Coiled coil</keyword>
<dbReference type="EMBL" id="BEXD01000941">
    <property type="protein sequence ID" value="GBB91273.1"/>
    <property type="molecule type" value="Genomic_DNA"/>
</dbReference>
<dbReference type="AlphaFoldDB" id="A0A2Z6QM10"/>
<organism evidence="4 6">
    <name type="scientific">Rhizophagus clarus</name>
    <dbReference type="NCBI Taxonomy" id="94130"/>
    <lineage>
        <taxon>Eukaryota</taxon>
        <taxon>Fungi</taxon>
        <taxon>Fungi incertae sedis</taxon>
        <taxon>Mucoromycota</taxon>
        <taxon>Glomeromycotina</taxon>
        <taxon>Glomeromycetes</taxon>
        <taxon>Glomerales</taxon>
        <taxon>Glomeraceae</taxon>
        <taxon>Rhizophagus</taxon>
    </lineage>
</organism>
<feature type="coiled-coil region" evidence="2">
    <location>
        <begin position="14"/>
        <end position="131"/>
    </location>
</feature>
<accession>A0A2Z6QM10</accession>
<evidence type="ECO:0000313" key="4">
    <source>
        <dbReference type="EMBL" id="GBB91273.1"/>
    </source>
</evidence>
<dbReference type="EMBL" id="BLAL01000040">
    <property type="protein sequence ID" value="GES78552.1"/>
    <property type="molecule type" value="Genomic_DNA"/>
</dbReference>
<protein>
    <submittedName>
        <fullName evidence="4">Uncharacterized protein</fullName>
    </submittedName>
</protein>
<dbReference type="OrthoDB" id="2344771at2759"/>
<evidence type="ECO:0000256" key="2">
    <source>
        <dbReference type="SAM" id="Coils"/>
    </source>
</evidence>
<dbReference type="PANTHER" id="PTHR15073:SF1">
    <property type="entry name" value="RETICULOCYTE-BINDING PROTEIN HOMOLOG 2A"/>
    <property type="match status" value="1"/>
</dbReference>
<dbReference type="Proteomes" id="UP000615446">
    <property type="component" value="Unassembled WGS sequence"/>
</dbReference>
<keyword evidence="6" id="KW-1185">Reference proteome</keyword>
<gene>
    <name evidence="5" type="ORF">RCL2_000585900</name>
    <name evidence="4" type="ORF">RclHR1_18450003</name>
</gene>
<dbReference type="PANTHER" id="PTHR15073">
    <property type="entry name" value="MICROTUBULE-ASSOCIATED PROTEIN"/>
    <property type="match status" value="1"/>
</dbReference>
<dbReference type="STRING" id="94130.A0A2Z6QM10"/>
<evidence type="ECO:0000256" key="3">
    <source>
        <dbReference type="SAM" id="MobiDB-lite"/>
    </source>
</evidence>
<feature type="region of interest" description="Disordered" evidence="3">
    <location>
        <begin position="415"/>
        <end position="485"/>
    </location>
</feature>
<evidence type="ECO:0000313" key="6">
    <source>
        <dbReference type="Proteomes" id="UP000247702"/>
    </source>
</evidence>
<dbReference type="InterPro" id="IPR051483">
    <property type="entry name" value="MAP7_domain-containing"/>
</dbReference>
<reference evidence="5" key="2">
    <citation type="submission" date="2019-10" db="EMBL/GenBank/DDBJ databases">
        <title>Conservation and host-specific expression of non-tandemly repeated heterogenous ribosome RNA gene in arbuscular mycorrhizal fungi.</title>
        <authorList>
            <person name="Maeda T."/>
            <person name="Kobayashi Y."/>
            <person name="Nakagawa T."/>
            <person name="Ezawa T."/>
            <person name="Yamaguchi K."/>
            <person name="Bino T."/>
            <person name="Nishimoto Y."/>
            <person name="Shigenobu S."/>
            <person name="Kawaguchi M."/>
        </authorList>
    </citation>
    <scope>NUCLEOTIDE SEQUENCE</scope>
    <source>
        <strain evidence="5">HR1</strain>
    </source>
</reference>
<dbReference type="Proteomes" id="UP000247702">
    <property type="component" value="Unassembled WGS sequence"/>
</dbReference>
<feature type="compositionally biased region" description="Acidic residues" evidence="3">
    <location>
        <begin position="415"/>
        <end position="428"/>
    </location>
</feature>